<dbReference type="UniPathway" id="UPA00040"/>
<dbReference type="Pfam" id="PF00850">
    <property type="entry name" value="Hist_deacetyl"/>
    <property type="match status" value="1"/>
</dbReference>
<dbReference type="GO" id="GO:0045150">
    <property type="term" value="P:acetoin catabolic process"/>
    <property type="evidence" value="ECO:0007669"/>
    <property type="project" value="UniProtKB-UniPathway"/>
</dbReference>
<name>A0A1G9BJR0_ACTMZ</name>
<evidence type="ECO:0000259" key="5">
    <source>
        <dbReference type="Pfam" id="PF00850"/>
    </source>
</evidence>
<dbReference type="OrthoDB" id="9808367at2"/>
<dbReference type="InterPro" id="IPR023696">
    <property type="entry name" value="Ureohydrolase_dom_sf"/>
</dbReference>
<dbReference type="InterPro" id="IPR023801">
    <property type="entry name" value="His_deacetylse_dom"/>
</dbReference>
<protein>
    <recommendedName>
        <fullName evidence="3">Acetoin utilization protein AcuC</fullName>
    </recommendedName>
</protein>
<accession>A0A1G9BJR0</accession>
<dbReference type="GO" id="GO:0040029">
    <property type="term" value="P:epigenetic regulation of gene expression"/>
    <property type="evidence" value="ECO:0007669"/>
    <property type="project" value="TreeGrafter"/>
</dbReference>
<dbReference type="PANTHER" id="PTHR10625">
    <property type="entry name" value="HISTONE DEACETYLASE HDAC1-RELATED"/>
    <property type="match status" value="1"/>
</dbReference>
<evidence type="ECO:0000313" key="7">
    <source>
        <dbReference type="Proteomes" id="UP000199213"/>
    </source>
</evidence>
<gene>
    <name evidence="6" type="ORF">SAMN04487820_107184</name>
</gene>
<keyword evidence="7" id="KW-1185">Reference proteome</keyword>
<dbReference type="Proteomes" id="UP000199213">
    <property type="component" value="Unassembled WGS sequence"/>
</dbReference>
<reference evidence="7" key="1">
    <citation type="submission" date="2016-10" db="EMBL/GenBank/DDBJ databases">
        <authorList>
            <person name="Varghese N."/>
            <person name="Submissions S."/>
        </authorList>
    </citation>
    <scope>NUCLEOTIDE SEQUENCE [LARGE SCALE GENOMIC DNA]</scope>
    <source>
        <strain evidence="7">DSM 45460</strain>
    </source>
</reference>
<evidence type="ECO:0000256" key="3">
    <source>
        <dbReference type="ARBA" id="ARBA00020218"/>
    </source>
</evidence>
<evidence type="ECO:0000256" key="2">
    <source>
        <dbReference type="ARBA" id="ARBA00005947"/>
    </source>
</evidence>
<dbReference type="RefSeq" id="WP_092628618.1">
    <property type="nucleotide sequence ID" value="NZ_FNFM01000007.1"/>
</dbReference>
<dbReference type="SUPFAM" id="SSF52768">
    <property type="entry name" value="Arginase/deacetylase"/>
    <property type="match status" value="1"/>
</dbReference>
<comment type="pathway">
    <text evidence="1">Ketone degradation; acetoin degradation.</text>
</comment>
<dbReference type="InterPro" id="IPR003085">
    <property type="entry name" value="AcuC"/>
</dbReference>
<comment type="similarity">
    <text evidence="2">Belongs to the histone deacetylase family.</text>
</comment>
<organism evidence="6 7">
    <name type="scientific">Actinopolyspora mzabensis</name>
    <dbReference type="NCBI Taxonomy" id="995066"/>
    <lineage>
        <taxon>Bacteria</taxon>
        <taxon>Bacillati</taxon>
        <taxon>Actinomycetota</taxon>
        <taxon>Actinomycetes</taxon>
        <taxon>Actinopolysporales</taxon>
        <taxon>Actinopolysporaceae</taxon>
        <taxon>Actinopolyspora</taxon>
    </lineage>
</organism>
<evidence type="ECO:0000256" key="4">
    <source>
        <dbReference type="ARBA" id="ARBA00022627"/>
    </source>
</evidence>
<dbReference type="CDD" id="cd09994">
    <property type="entry name" value="HDAC_AcuC_like"/>
    <property type="match status" value="1"/>
</dbReference>
<dbReference type="PRINTS" id="PR01270">
    <property type="entry name" value="HDASUPER"/>
</dbReference>
<evidence type="ECO:0000256" key="1">
    <source>
        <dbReference type="ARBA" id="ARBA00005101"/>
    </source>
</evidence>
<proteinExistence type="inferred from homology"/>
<dbReference type="AlphaFoldDB" id="A0A1G9BJR0"/>
<dbReference type="EMBL" id="FNFM01000007">
    <property type="protein sequence ID" value="SDK39500.1"/>
    <property type="molecule type" value="Genomic_DNA"/>
</dbReference>
<keyword evidence="4" id="KW-0006">Acetoin catabolism</keyword>
<dbReference type="InterPro" id="IPR037138">
    <property type="entry name" value="His_deacetylse_dom_sf"/>
</dbReference>
<dbReference type="InterPro" id="IPR000286">
    <property type="entry name" value="HDACs"/>
</dbReference>
<dbReference type="Gene3D" id="3.40.800.20">
    <property type="entry name" value="Histone deacetylase domain"/>
    <property type="match status" value="1"/>
</dbReference>
<dbReference type="GO" id="GO:0004407">
    <property type="term" value="F:histone deacetylase activity"/>
    <property type="evidence" value="ECO:0007669"/>
    <property type="project" value="TreeGrafter"/>
</dbReference>
<dbReference type="PANTHER" id="PTHR10625:SF10">
    <property type="entry name" value="HISTONE DEACETYLASE HDAC1"/>
    <property type="match status" value="1"/>
</dbReference>
<evidence type="ECO:0000313" key="6">
    <source>
        <dbReference type="EMBL" id="SDK39500.1"/>
    </source>
</evidence>
<feature type="domain" description="Histone deacetylase" evidence="5">
    <location>
        <begin position="22"/>
        <end position="314"/>
    </location>
</feature>
<dbReference type="PRINTS" id="PR01272">
    <property type="entry name" value="ACUCPROTEIN"/>
</dbReference>
<sequence length="391" mass="41614">MSNECAVVWDESLLSYDLGGNHPLHPVRLDLTMRLARSLGVLDGVVPLAPEQAADAELERVHTPGYLAAVRAAPTEGTDVGHGLGTDDNPIFDRMHESAALVAGGSLAAAEQIVSGRANRAVNLAGGLHHAMADHAAGFCVYNDCAVAIAWMLANGIERIAYLDIDVHHGDGVQSAFREDPRVMTISLHQHPRTLWPGTGFPTEVGEGAAKGESVNVALPPGTKDAGWLRALHGVVPSLLETFAPQVLVTQCGADPHREDPLADLALSVDGQRAAYRALRGFADRYARGNWLILGGGGYALHRVVPRAWTHLLATALDRDVAAERNVPADWIAHASRVAGNVALPTSMTDGGETAFTPWDGTAEYEVDPAIRDTRNAVFPLHGLEPLDSRD</sequence>